<dbReference type="Pfam" id="PF14659">
    <property type="entry name" value="Phage_int_SAM_3"/>
    <property type="match status" value="1"/>
</dbReference>
<dbReference type="InterPro" id="IPR002104">
    <property type="entry name" value="Integrase_catalytic"/>
</dbReference>
<keyword evidence="3" id="KW-0233">DNA recombination</keyword>
<dbReference type="InterPro" id="IPR022000">
    <property type="entry name" value="Min27-like_integrase_DNA_bind"/>
</dbReference>
<dbReference type="PROSITE" id="PS51900">
    <property type="entry name" value="CB"/>
    <property type="match status" value="1"/>
</dbReference>
<evidence type="ECO:0000313" key="7">
    <source>
        <dbReference type="EMBL" id="GLR27782.1"/>
    </source>
</evidence>
<dbReference type="GO" id="GO:0015074">
    <property type="term" value="P:DNA integration"/>
    <property type="evidence" value="ECO:0007669"/>
    <property type="project" value="UniProtKB-KW"/>
</dbReference>
<dbReference type="Pfam" id="PF12167">
    <property type="entry name" value="Arm-DNA-bind_2"/>
    <property type="match status" value="1"/>
</dbReference>
<reference evidence="7" key="4">
    <citation type="submission" date="2023-01" db="EMBL/GenBank/DDBJ databases">
        <title>Draft genome sequence of Psychrobacter pacificensis strain NBRC 103191.</title>
        <authorList>
            <person name="Sun Q."/>
            <person name="Mori K."/>
        </authorList>
    </citation>
    <scope>NUCLEOTIDE SEQUENCE</scope>
    <source>
        <strain evidence="7">NBRC 103191</strain>
    </source>
</reference>
<protein>
    <submittedName>
        <fullName evidence="9">Integrase</fullName>
    </submittedName>
</protein>
<name>A0A1G7B3D8_9GAMM</name>
<feature type="domain" description="Core-binding (CB)" evidence="6">
    <location>
        <begin position="63"/>
        <end position="152"/>
    </location>
</feature>
<feature type="domain" description="Tyr recombinase" evidence="5">
    <location>
        <begin position="173"/>
        <end position="377"/>
    </location>
</feature>
<reference evidence="7" key="1">
    <citation type="journal article" date="2014" name="Int. J. Syst. Evol. Microbiol.">
        <title>Complete genome of a new Firmicutes species belonging to the dominant human colonic microbiota ('Ruminococcus bicirculans') reveals two chromosomes and a selective capacity to utilize plant glucans.</title>
        <authorList>
            <consortium name="NISC Comparative Sequencing Program"/>
            <person name="Wegmann U."/>
            <person name="Louis P."/>
            <person name="Goesmann A."/>
            <person name="Henrissat B."/>
            <person name="Duncan S.H."/>
            <person name="Flint H.J."/>
        </authorList>
    </citation>
    <scope>NUCLEOTIDE SEQUENCE</scope>
    <source>
        <strain evidence="7">NBRC 103191</strain>
    </source>
</reference>
<keyword evidence="11" id="KW-1185">Reference proteome</keyword>
<dbReference type="InterPro" id="IPR013762">
    <property type="entry name" value="Integrase-like_cat_sf"/>
</dbReference>
<dbReference type="GO" id="GO:0006310">
    <property type="term" value="P:DNA recombination"/>
    <property type="evidence" value="ECO:0007669"/>
    <property type="project" value="UniProtKB-KW"/>
</dbReference>
<evidence type="ECO:0000313" key="10">
    <source>
        <dbReference type="Proteomes" id="UP000198501"/>
    </source>
</evidence>
<dbReference type="EMBL" id="BSOK01000002">
    <property type="protein sequence ID" value="GLR27782.1"/>
    <property type="molecule type" value="Genomic_DNA"/>
</dbReference>
<sequence>MASIETLKTSIRIIWYIDGKKDSETLTDTPPTPANKANAQKIADMVEQQIQMGIFNRDTVFPSSPKRQASYFGYYIPVWENAEQSTVSPTTWTTYTSKVANHITPYWQNKQISKISAEDVEYWVYKVLRVNLSPKTIVDILGLWRSIWSYWARHQKNPNDPSQYIKLNAKDPKDIEPFTRKEIALIINTETDTTFRNLWTVMLWSGLSSHELMPLAIEDIDFDQATAYIRRGFVKGIHKATKNRRRKRQIELLPIVANALDNQRQLLTDKTPHAVKVLERDNHTYEEQYLTWLWYNPRTGSHYTYPQLEKRWKRHLDKCDIPYRALNNGRHTYASQVLSTGIISAEWLANQLGHVNTDMIHKHYGKFIPSDTRHIIRNLANALDNSQ</sequence>
<evidence type="ECO:0000259" key="5">
    <source>
        <dbReference type="PROSITE" id="PS51898"/>
    </source>
</evidence>
<dbReference type="AlphaFoldDB" id="A0A1G7B3D8"/>
<evidence type="ECO:0000313" key="9">
    <source>
        <dbReference type="EMBL" id="SDE20755.1"/>
    </source>
</evidence>
<keyword evidence="1" id="KW-0229">DNA integration</keyword>
<dbReference type="InterPro" id="IPR004107">
    <property type="entry name" value="Integrase_SAM-like_N"/>
</dbReference>
<dbReference type="SUPFAM" id="SSF56349">
    <property type="entry name" value="DNA breaking-rejoining enzymes"/>
    <property type="match status" value="1"/>
</dbReference>
<reference evidence="11" key="3">
    <citation type="journal article" date="2019" name="Int. J. Syst. Evol. Microbiol.">
        <title>The Global Catalogue of Microorganisms (GCM) 10K type strain sequencing project: providing services to taxonomists for standard genome sequencing and annotation.</title>
        <authorList>
            <consortium name="The Broad Institute Genomics Platform"/>
            <consortium name="The Broad Institute Genome Sequencing Center for Infectious Disease"/>
            <person name="Wu L."/>
            <person name="Ma J."/>
        </authorList>
    </citation>
    <scope>NUCLEOTIDE SEQUENCE [LARGE SCALE GENOMIC DNA]</scope>
    <source>
        <strain evidence="11">NBRC 103191</strain>
    </source>
</reference>
<dbReference type="PROSITE" id="PS51898">
    <property type="entry name" value="TYR_RECOMBINASE"/>
    <property type="match status" value="1"/>
</dbReference>
<evidence type="ECO:0000313" key="11">
    <source>
        <dbReference type="Proteomes" id="UP001156645"/>
    </source>
</evidence>
<keyword evidence="2 4" id="KW-0238">DNA-binding</keyword>
<dbReference type="RefSeq" id="WP_227674306.1">
    <property type="nucleotide sequence ID" value="NZ_BSOK01000002.1"/>
</dbReference>
<evidence type="ECO:0000256" key="3">
    <source>
        <dbReference type="ARBA" id="ARBA00023172"/>
    </source>
</evidence>
<evidence type="ECO:0000256" key="2">
    <source>
        <dbReference type="ARBA" id="ARBA00023125"/>
    </source>
</evidence>
<accession>A0A1G7B3D8</accession>
<dbReference type="EMBL" id="BSOK01000020">
    <property type="protein sequence ID" value="GLR28980.1"/>
    <property type="molecule type" value="Genomic_DNA"/>
</dbReference>
<organism evidence="9 10">
    <name type="scientific">Psychrobacter pacificensis</name>
    <dbReference type="NCBI Taxonomy" id="112002"/>
    <lineage>
        <taxon>Bacteria</taxon>
        <taxon>Pseudomonadati</taxon>
        <taxon>Pseudomonadota</taxon>
        <taxon>Gammaproteobacteria</taxon>
        <taxon>Moraxellales</taxon>
        <taxon>Moraxellaceae</taxon>
        <taxon>Psychrobacter</taxon>
    </lineage>
</organism>
<dbReference type="Proteomes" id="UP001156645">
    <property type="component" value="Unassembled WGS sequence"/>
</dbReference>
<dbReference type="InterPro" id="IPR044068">
    <property type="entry name" value="CB"/>
</dbReference>
<dbReference type="Pfam" id="PF00589">
    <property type="entry name" value="Phage_integrase"/>
    <property type="match status" value="1"/>
</dbReference>
<dbReference type="Proteomes" id="UP000198501">
    <property type="component" value="Unassembled WGS sequence"/>
</dbReference>
<evidence type="ECO:0000313" key="8">
    <source>
        <dbReference type="EMBL" id="GLR28980.1"/>
    </source>
</evidence>
<dbReference type="GO" id="GO:0003677">
    <property type="term" value="F:DNA binding"/>
    <property type="evidence" value="ECO:0007669"/>
    <property type="project" value="UniProtKB-UniRule"/>
</dbReference>
<proteinExistence type="predicted"/>
<evidence type="ECO:0000256" key="4">
    <source>
        <dbReference type="PROSITE-ProRule" id="PRU01248"/>
    </source>
</evidence>
<dbReference type="Gene3D" id="1.10.150.130">
    <property type="match status" value="1"/>
</dbReference>
<dbReference type="Gene3D" id="1.10.443.10">
    <property type="entry name" value="Intergrase catalytic core"/>
    <property type="match status" value="1"/>
</dbReference>
<evidence type="ECO:0000259" key="6">
    <source>
        <dbReference type="PROSITE" id="PS51900"/>
    </source>
</evidence>
<dbReference type="EMBL" id="FNAL01000046">
    <property type="protein sequence ID" value="SDE20755.1"/>
    <property type="molecule type" value="Genomic_DNA"/>
</dbReference>
<dbReference type="InterPro" id="IPR011010">
    <property type="entry name" value="DNA_brk_join_enz"/>
</dbReference>
<reference evidence="9 10" key="2">
    <citation type="submission" date="2016-10" db="EMBL/GenBank/DDBJ databases">
        <authorList>
            <person name="de Groot N.N."/>
        </authorList>
    </citation>
    <scope>NUCLEOTIDE SEQUENCE [LARGE SCALE GENOMIC DNA]</scope>
    <source>
        <strain evidence="9 10">DSM 23406</strain>
    </source>
</reference>
<evidence type="ECO:0000256" key="1">
    <source>
        <dbReference type="ARBA" id="ARBA00022908"/>
    </source>
</evidence>
<dbReference type="InterPro" id="IPR010998">
    <property type="entry name" value="Integrase_recombinase_N"/>
</dbReference>
<gene>
    <name evidence="7" type="ORF">GCM10007915_00200</name>
    <name evidence="8" type="ORF">GCM10007915_12180</name>
    <name evidence="9" type="ORF">SAMN05660405_02676</name>
</gene>